<accession>A0A2S0NDC0</accession>
<dbReference type="PANTHER" id="PTHR42988">
    <property type="entry name" value="PHOSPHOHYDROLASE"/>
    <property type="match status" value="1"/>
</dbReference>
<dbReference type="InterPro" id="IPR050884">
    <property type="entry name" value="CNP_phosphodiesterase-III"/>
</dbReference>
<reference evidence="6 7" key="1">
    <citation type="submission" date="2018-03" db="EMBL/GenBank/DDBJ databases">
        <title>Genome sequencing of Phreatobacter sp.</title>
        <authorList>
            <person name="Kim S.-J."/>
            <person name="Heo J."/>
            <person name="Kwon S.-W."/>
        </authorList>
    </citation>
    <scope>NUCLEOTIDE SEQUENCE [LARGE SCALE GENOMIC DNA]</scope>
    <source>
        <strain evidence="6 7">S-12</strain>
    </source>
</reference>
<keyword evidence="7" id="KW-1185">Reference proteome</keyword>
<dbReference type="Pfam" id="PF00149">
    <property type="entry name" value="Metallophos"/>
    <property type="match status" value="1"/>
</dbReference>
<evidence type="ECO:0000313" key="7">
    <source>
        <dbReference type="Proteomes" id="UP000237889"/>
    </source>
</evidence>
<dbReference type="PANTHER" id="PTHR42988:SF2">
    <property type="entry name" value="CYCLIC NUCLEOTIDE PHOSPHODIESTERASE CBUA0032-RELATED"/>
    <property type="match status" value="1"/>
</dbReference>
<dbReference type="InterPro" id="IPR004843">
    <property type="entry name" value="Calcineurin-like_PHP"/>
</dbReference>
<evidence type="ECO:0000313" key="6">
    <source>
        <dbReference type="EMBL" id="AVO45903.1"/>
    </source>
</evidence>
<protein>
    <submittedName>
        <fullName evidence="6">3',5'-cyclic-nucleotide phosphodiesterase</fullName>
    </submittedName>
</protein>
<organism evidence="6 7">
    <name type="scientific">Phreatobacter cathodiphilus</name>
    <dbReference type="NCBI Taxonomy" id="1868589"/>
    <lineage>
        <taxon>Bacteria</taxon>
        <taxon>Pseudomonadati</taxon>
        <taxon>Pseudomonadota</taxon>
        <taxon>Alphaproteobacteria</taxon>
        <taxon>Hyphomicrobiales</taxon>
        <taxon>Phreatobacteraceae</taxon>
        <taxon>Phreatobacter</taxon>
    </lineage>
</organism>
<keyword evidence="2" id="KW-0378">Hydrolase</keyword>
<evidence type="ECO:0000256" key="1">
    <source>
        <dbReference type="ARBA" id="ARBA00022723"/>
    </source>
</evidence>
<feature type="domain" description="Calcineurin-like phosphoesterase" evidence="5">
    <location>
        <begin position="4"/>
        <end position="192"/>
    </location>
</feature>
<evidence type="ECO:0000259" key="5">
    <source>
        <dbReference type="Pfam" id="PF00149"/>
    </source>
</evidence>
<keyword evidence="1" id="KW-0479">Metal-binding</keyword>
<dbReference type="Proteomes" id="UP000237889">
    <property type="component" value="Chromosome"/>
</dbReference>
<sequence length="280" mass="30819">MTVVAHISDIHFGRELPGVVEALLADLAAASPDVVVISGDMTQFASHGEFTAARAFLDRIVAPYLVVPGNHDIPTIPLWEMVFRPFRRWRRYITEGLAPEWSGGTVLVKGINSARPYGPYLNWSRGRIAPAQIEAVATAERDPRALVVTAHHPVAYGDDTEHDYDLVTRGELLLATMARRPRSLLLLGHRHRAYASLWNPAEGERTAVTGTSMARDDVLIVHAGTATSDRLRGQVNSWNLITLAEQGVGIEVRQFAANAWGTASRLALLWPEREPEVVGR</sequence>
<gene>
    <name evidence="6" type="ORF">C6569_12955</name>
</gene>
<keyword evidence="3" id="KW-0408">Iron</keyword>
<comment type="similarity">
    <text evidence="4">Belongs to the cyclic nucleotide phosphodiesterase class-III family.</text>
</comment>
<dbReference type="GO" id="GO:0046872">
    <property type="term" value="F:metal ion binding"/>
    <property type="evidence" value="ECO:0007669"/>
    <property type="project" value="UniProtKB-KW"/>
</dbReference>
<dbReference type="OrthoDB" id="651281at2"/>
<evidence type="ECO:0000256" key="2">
    <source>
        <dbReference type="ARBA" id="ARBA00022801"/>
    </source>
</evidence>
<dbReference type="Gene3D" id="3.60.21.10">
    <property type="match status" value="1"/>
</dbReference>
<dbReference type="SUPFAM" id="SSF56300">
    <property type="entry name" value="Metallo-dependent phosphatases"/>
    <property type="match status" value="1"/>
</dbReference>
<dbReference type="GO" id="GO:0016787">
    <property type="term" value="F:hydrolase activity"/>
    <property type="evidence" value="ECO:0007669"/>
    <property type="project" value="UniProtKB-KW"/>
</dbReference>
<dbReference type="InterPro" id="IPR029052">
    <property type="entry name" value="Metallo-depent_PP-like"/>
</dbReference>
<name>A0A2S0NDC0_9HYPH</name>
<proteinExistence type="inferred from homology"/>
<dbReference type="KEGG" id="phr:C6569_12955"/>
<evidence type="ECO:0000256" key="4">
    <source>
        <dbReference type="ARBA" id="ARBA00025742"/>
    </source>
</evidence>
<dbReference type="RefSeq" id="WP_106749244.1">
    <property type="nucleotide sequence ID" value="NZ_CP027668.1"/>
</dbReference>
<evidence type="ECO:0000256" key="3">
    <source>
        <dbReference type="ARBA" id="ARBA00023004"/>
    </source>
</evidence>
<dbReference type="AlphaFoldDB" id="A0A2S0NDC0"/>
<dbReference type="EMBL" id="CP027668">
    <property type="protein sequence ID" value="AVO45903.1"/>
    <property type="molecule type" value="Genomic_DNA"/>
</dbReference>